<name>A0A109JP95_9HYPH</name>
<organism evidence="1 2">
    <name type="scientific">Rhizobium altiplani</name>
    <dbReference type="NCBI Taxonomy" id="1864509"/>
    <lineage>
        <taxon>Bacteria</taxon>
        <taxon>Pseudomonadati</taxon>
        <taxon>Pseudomonadota</taxon>
        <taxon>Alphaproteobacteria</taxon>
        <taxon>Hyphomicrobiales</taxon>
        <taxon>Rhizobiaceae</taxon>
        <taxon>Rhizobium/Agrobacterium group</taxon>
        <taxon>Rhizobium</taxon>
    </lineage>
</organism>
<proteinExistence type="predicted"/>
<gene>
    <name evidence="1" type="ORF">AS026_04845</name>
</gene>
<dbReference type="AlphaFoldDB" id="A0A109JP95"/>
<sequence>MVAIHIAALQAIAASIAKDSAKALGEVAKRILAAQSEGQESAAALNGRRQCRAGNLSLLHARQIEGQRDIVDDPQARLDHCNFLGRIGIECFDVDEQLLAASRCDGPEHLARLVADTPPAMLDMWPLSDEESRKGAIRRTILMPTGSLPICRPTLKTPTTTDLKPVAIDLGKV</sequence>
<reference evidence="1 2" key="1">
    <citation type="submission" date="2015-11" db="EMBL/GenBank/DDBJ databases">
        <title>Draft Genome Sequence of the Strain BR 10423 (Rhizobium sp.) isolated from nodules of Mimosa pudica.</title>
        <authorList>
            <person name="Barauna A.C."/>
            <person name="Zilli J.E."/>
            <person name="Simoes-Araujo J.L."/>
            <person name="Reis V.M."/>
            <person name="James E.K."/>
            <person name="Reis F.B.Jr."/>
            <person name="Rouws L.F."/>
            <person name="Passos S.R."/>
            <person name="Gois S.R."/>
        </authorList>
    </citation>
    <scope>NUCLEOTIDE SEQUENCE [LARGE SCALE GENOMIC DNA]</scope>
    <source>
        <strain evidence="1 2">BR10423</strain>
    </source>
</reference>
<accession>A0A109JP95</accession>
<protein>
    <submittedName>
        <fullName evidence="1">Uncharacterized protein</fullName>
    </submittedName>
</protein>
<evidence type="ECO:0000313" key="1">
    <source>
        <dbReference type="EMBL" id="KWV52524.1"/>
    </source>
</evidence>
<dbReference type="EMBL" id="LNCD01000071">
    <property type="protein sequence ID" value="KWV52524.1"/>
    <property type="molecule type" value="Genomic_DNA"/>
</dbReference>
<keyword evidence="2" id="KW-1185">Reference proteome</keyword>
<evidence type="ECO:0000313" key="2">
    <source>
        <dbReference type="Proteomes" id="UP000068164"/>
    </source>
</evidence>
<comment type="caution">
    <text evidence="1">The sequence shown here is derived from an EMBL/GenBank/DDBJ whole genome shotgun (WGS) entry which is preliminary data.</text>
</comment>
<dbReference type="Proteomes" id="UP000068164">
    <property type="component" value="Unassembled WGS sequence"/>
</dbReference>